<dbReference type="Gene3D" id="3.90.228.10">
    <property type="match status" value="1"/>
</dbReference>
<dbReference type="EMBL" id="ML996114">
    <property type="protein sequence ID" value="KAF2737632.1"/>
    <property type="molecule type" value="Genomic_DNA"/>
</dbReference>
<protein>
    <recommendedName>
        <fullName evidence="5">PARP catalytic domain-containing protein</fullName>
    </recommendedName>
</protein>
<comment type="caution">
    <text evidence="6">The sequence shown here is derived from an EMBL/GenBank/DDBJ whole genome shotgun (WGS) entry which is preliminary data.</text>
</comment>
<keyword evidence="4" id="KW-0520">NAD</keyword>
<dbReference type="Proteomes" id="UP000799444">
    <property type="component" value="Unassembled WGS sequence"/>
</dbReference>
<dbReference type="SUPFAM" id="SSF56399">
    <property type="entry name" value="ADP-ribosylation"/>
    <property type="match status" value="1"/>
</dbReference>
<feature type="domain" description="PARP catalytic" evidence="5">
    <location>
        <begin position="1162"/>
        <end position="1217"/>
    </location>
</feature>
<dbReference type="GO" id="GO:0016779">
    <property type="term" value="F:nucleotidyltransferase activity"/>
    <property type="evidence" value="ECO:0007669"/>
    <property type="project" value="UniProtKB-KW"/>
</dbReference>
<keyword evidence="3" id="KW-0548">Nucleotidyltransferase</keyword>
<evidence type="ECO:0000256" key="4">
    <source>
        <dbReference type="ARBA" id="ARBA00023027"/>
    </source>
</evidence>
<evidence type="ECO:0000256" key="2">
    <source>
        <dbReference type="ARBA" id="ARBA00022679"/>
    </source>
</evidence>
<dbReference type="Pfam" id="PF00644">
    <property type="entry name" value="PARP"/>
    <property type="match status" value="1"/>
</dbReference>
<reference evidence="6" key="1">
    <citation type="journal article" date="2020" name="Stud. Mycol.">
        <title>101 Dothideomycetes genomes: a test case for predicting lifestyles and emergence of pathogens.</title>
        <authorList>
            <person name="Haridas S."/>
            <person name="Albert R."/>
            <person name="Binder M."/>
            <person name="Bloem J."/>
            <person name="Labutti K."/>
            <person name="Salamov A."/>
            <person name="Andreopoulos B."/>
            <person name="Baker S."/>
            <person name="Barry K."/>
            <person name="Bills G."/>
            <person name="Bluhm B."/>
            <person name="Cannon C."/>
            <person name="Castanera R."/>
            <person name="Culley D."/>
            <person name="Daum C."/>
            <person name="Ezra D."/>
            <person name="Gonzalez J."/>
            <person name="Henrissat B."/>
            <person name="Kuo A."/>
            <person name="Liang C."/>
            <person name="Lipzen A."/>
            <person name="Lutzoni F."/>
            <person name="Magnuson J."/>
            <person name="Mondo S."/>
            <person name="Nolan M."/>
            <person name="Ohm R."/>
            <person name="Pangilinan J."/>
            <person name="Park H.-J."/>
            <person name="Ramirez L."/>
            <person name="Alfaro M."/>
            <person name="Sun H."/>
            <person name="Tritt A."/>
            <person name="Yoshinaga Y."/>
            <person name="Zwiers L.-H."/>
            <person name="Turgeon B."/>
            <person name="Goodwin S."/>
            <person name="Spatafora J."/>
            <person name="Crous P."/>
            <person name="Grigoriev I."/>
        </authorList>
    </citation>
    <scope>NUCLEOTIDE SEQUENCE</scope>
    <source>
        <strain evidence="6">CBS 125425</strain>
    </source>
</reference>
<evidence type="ECO:0000259" key="5">
    <source>
        <dbReference type="Pfam" id="PF00644"/>
    </source>
</evidence>
<organism evidence="6 7">
    <name type="scientific">Polyplosphaeria fusca</name>
    <dbReference type="NCBI Taxonomy" id="682080"/>
    <lineage>
        <taxon>Eukaryota</taxon>
        <taxon>Fungi</taxon>
        <taxon>Dikarya</taxon>
        <taxon>Ascomycota</taxon>
        <taxon>Pezizomycotina</taxon>
        <taxon>Dothideomycetes</taxon>
        <taxon>Pleosporomycetidae</taxon>
        <taxon>Pleosporales</taxon>
        <taxon>Tetraplosphaeriaceae</taxon>
        <taxon>Polyplosphaeria</taxon>
    </lineage>
</organism>
<name>A0A9P4R6G5_9PLEO</name>
<proteinExistence type="predicted"/>
<dbReference type="PANTHER" id="PTHR21328">
    <property type="entry name" value="POLY ADP-RIBOSE POLYMERASE FAMILY, MEMBER PARP"/>
    <property type="match status" value="1"/>
</dbReference>
<dbReference type="InterPro" id="IPR051838">
    <property type="entry name" value="ARTD_PARP"/>
</dbReference>
<evidence type="ECO:0000313" key="6">
    <source>
        <dbReference type="EMBL" id="KAF2737632.1"/>
    </source>
</evidence>
<dbReference type="InterPro" id="IPR012317">
    <property type="entry name" value="Poly(ADP-ribose)pol_cat_dom"/>
</dbReference>
<gene>
    <name evidence="6" type="ORF">EJ04DRAFT_574375</name>
</gene>
<sequence length="1294" mass="143670">MKWSTSRLLGSRNKSTVIKSSIPILASNQTTIHALSEHAETNVHAEWHTAIASRLELYQYFLGNSSTSVESSLPIVRNITDTYLQRLRSGFYAADASDQQLGTLIEQHTSRHPCGREVALVSCLHVLSASAAQLHLAALRDGDVKKYVKLLVVACIVNPAVASIPEASLAQSLQPTIFQCDQDSEHIKTFRRLLEAVTRVDKWHLVTPSTVRKVLDAANFQERLQDEIQRLFKDHRYLTAFKAVAWMKSIVSAPDTTAVSQLLDHTLPMWKGLHAWEPKIQRISKLELGRLSESQRQKLRPLLSLDGPDFITQKQPYLAMVQSTHNFETPQVDSLLDLLCDCQELGPQSVELFIHLCAQSRFDDSKVTFIKDVLGEGNDALSHGITVVLSVLEGAGTMTQRLKALTQALPLVKGLGSPFLAVGPFSEACALLEVTMSQAQDAFIEALKVGSGKKLGMSVYAYGLALLEASFLHDLISAEMLTLLRQYPSRDTLETIFDRIWEASKSCAIEGCRLKSYLASTLGGRPLRLDESVTLNALQHEVSFWKQPMGTARQDLARLIEKSQCVSYSLYTSWLQVLLREDDQFVVNVKHYLTGGEQGLLRFGEYLSLRRKFGTMQDETWLRLYAALIQDRGPEYLRKTANSMPVSEWLELVSNLLKLVDSIRGHLPQFGAGLTQEQVEWWESLAQRKMAVRRIFTKQDLSSNPLWLYFPQKPAKVQRLLQLVERKDFDSTLYPSVLPYLSPDGRNLNSLCECMEALGRVSSFGEKIVRRQIARHQDKGFDKLSPDAIGTLIQQWLTNETLVGEPDRRALLLLFDLFKLPASLNTASLSSLRKYLEEQYHALIERAKILEKSRLRLHLSDPSRSATLARSLGIESTLHTRSLQGDIPEEIADAVESLGPNDYEIAFPLTSVNELQRAAKGMPLDACLLLVRVHMSNGSFHRKVYYYPMHSQPTLISFDLEMALALLLSGHVIDISMIHDTVNKLITLSSSVCLICRGDMSVRLWKPAVCSKACSVALRTAPLEIRLHNLLIDSKAIDLLLTSIYATVSESLSTTLLPGCPIPIPSLHAVIDSLPDLSRLQTTDDLRSALRGTDSLAKDREALLSWLCLRFRGLILSAPSSFKIPSLGLNTHQFLVVDSCPEREKAFRRHLVPSLSPSSAPSTVVFHGTRASRLFPILCQGLVVASNSALSINGAAYGAGVYCGHDMSPSWGFSGSTAQSWRNSSLGNLRVMLGCELAPASGPTHGGVHVVTDESRLLVRYVFLLPEGFAPPVRAHVEPAMMTGIARLRAGVQG</sequence>
<keyword evidence="2" id="KW-0808">Transferase</keyword>
<keyword evidence="7" id="KW-1185">Reference proteome</keyword>
<dbReference type="GO" id="GO:0003950">
    <property type="term" value="F:NAD+ poly-ADP-ribosyltransferase activity"/>
    <property type="evidence" value="ECO:0007669"/>
    <property type="project" value="InterPro"/>
</dbReference>
<evidence type="ECO:0000256" key="3">
    <source>
        <dbReference type="ARBA" id="ARBA00022695"/>
    </source>
</evidence>
<dbReference type="OrthoDB" id="109543at2759"/>
<evidence type="ECO:0000256" key="1">
    <source>
        <dbReference type="ARBA" id="ARBA00022676"/>
    </source>
</evidence>
<accession>A0A9P4R6G5</accession>
<evidence type="ECO:0000313" key="7">
    <source>
        <dbReference type="Proteomes" id="UP000799444"/>
    </source>
</evidence>
<keyword evidence="1" id="KW-0328">Glycosyltransferase</keyword>